<dbReference type="AlphaFoldDB" id="A0A1S1X470"/>
<keyword evidence="5" id="KW-1185">Reference proteome</keyword>
<dbReference type="EMBL" id="MKCS01000001">
    <property type="protein sequence ID" value="OHX14220.1"/>
    <property type="molecule type" value="Genomic_DNA"/>
</dbReference>
<name>A0A1S1X470_9NEIS</name>
<dbReference type="GO" id="GO:0008300">
    <property type="term" value="P:isoprenoid catabolic process"/>
    <property type="evidence" value="ECO:0007669"/>
    <property type="project" value="TreeGrafter"/>
</dbReference>
<dbReference type="STRING" id="1903179.BI347_12435"/>
<dbReference type="Gene3D" id="1.10.12.10">
    <property type="entry name" value="Lyase 2-enoyl-coa Hydratase, Chain A, domain 2"/>
    <property type="match status" value="1"/>
</dbReference>
<dbReference type="PANTHER" id="PTHR42964:SF1">
    <property type="entry name" value="POLYKETIDE BIOSYNTHESIS ENOYL-COA HYDRATASE PKSH-RELATED"/>
    <property type="match status" value="1"/>
</dbReference>
<dbReference type="InterPro" id="IPR014748">
    <property type="entry name" value="Enoyl-CoA_hydra_C"/>
</dbReference>
<dbReference type="InterPro" id="IPR029045">
    <property type="entry name" value="ClpP/crotonase-like_dom_sf"/>
</dbReference>
<dbReference type="EMBL" id="MKCT01000017">
    <property type="protein sequence ID" value="OHX20466.1"/>
    <property type="molecule type" value="Genomic_DNA"/>
</dbReference>
<dbReference type="Proteomes" id="UP000180088">
    <property type="component" value="Unassembled WGS sequence"/>
</dbReference>
<dbReference type="InterPro" id="IPR001753">
    <property type="entry name" value="Enoyl-CoA_hydra/iso"/>
</dbReference>
<evidence type="ECO:0000313" key="3">
    <source>
        <dbReference type="EMBL" id="OHX20466.1"/>
    </source>
</evidence>
<proteinExistence type="inferred from homology"/>
<sequence length="262" mass="28551">MSTQAVLLNVNKQGVATVTLNRADLHNALDDETISLLAATLETLAEDNDVRAVVLTGSGISFSAGHDPDWLRRLSQFSASELNRYAQQTARLLHTLDTLPKPTLARVQGSTFGLGMALVACCDISISVSEALFSLSDVRFGQIPALAAPYLIRAIGERSTRRYCISAERFNAGKAKRLGLIHQVVENDELDAAVEHMQGQLLLNSPAAMRAAKHLIGEIGQHNITPQVMQQCIEHSLAVRMSDEGREGILALIEMRKPGWME</sequence>
<evidence type="ECO:0000313" key="5">
    <source>
        <dbReference type="Proteomes" id="UP000180280"/>
    </source>
</evidence>
<dbReference type="RefSeq" id="WP_071112886.1">
    <property type="nucleotide sequence ID" value="NZ_MKCS01000001.1"/>
</dbReference>
<dbReference type="OrthoDB" id="9807606at2"/>
<dbReference type="InterPro" id="IPR051683">
    <property type="entry name" value="Enoyl-CoA_Hydratase/Isomerase"/>
</dbReference>
<organism evidence="2 4">
    <name type="scientific">Chromobacterium sphagni</name>
    <dbReference type="NCBI Taxonomy" id="1903179"/>
    <lineage>
        <taxon>Bacteria</taxon>
        <taxon>Pseudomonadati</taxon>
        <taxon>Pseudomonadota</taxon>
        <taxon>Betaproteobacteria</taxon>
        <taxon>Neisseriales</taxon>
        <taxon>Chromobacteriaceae</taxon>
        <taxon>Chromobacterium</taxon>
    </lineage>
</organism>
<evidence type="ECO:0000313" key="2">
    <source>
        <dbReference type="EMBL" id="OHX14220.1"/>
    </source>
</evidence>
<gene>
    <name evidence="3" type="ORF">BI344_08350</name>
    <name evidence="2" type="ORF">BI347_12435</name>
</gene>
<protein>
    <submittedName>
        <fullName evidence="2">Enoyl-CoA hydratase</fullName>
    </submittedName>
</protein>
<evidence type="ECO:0000313" key="4">
    <source>
        <dbReference type="Proteomes" id="UP000180088"/>
    </source>
</evidence>
<accession>A0A1S1X470</accession>
<dbReference type="GO" id="GO:0003824">
    <property type="term" value="F:catalytic activity"/>
    <property type="evidence" value="ECO:0007669"/>
    <property type="project" value="UniProtKB-ARBA"/>
</dbReference>
<dbReference type="CDD" id="cd06558">
    <property type="entry name" value="crotonase-like"/>
    <property type="match status" value="1"/>
</dbReference>
<evidence type="ECO:0000256" key="1">
    <source>
        <dbReference type="ARBA" id="ARBA00005254"/>
    </source>
</evidence>
<dbReference type="PANTHER" id="PTHR42964">
    <property type="entry name" value="ENOYL-COA HYDRATASE"/>
    <property type="match status" value="1"/>
</dbReference>
<dbReference type="Pfam" id="PF00378">
    <property type="entry name" value="ECH_1"/>
    <property type="match status" value="1"/>
</dbReference>
<comment type="similarity">
    <text evidence="1">Belongs to the enoyl-CoA hydratase/isomerase family.</text>
</comment>
<dbReference type="SUPFAM" id="SSF52096">
    <property type="entry name" value="ClpP/crotonase"/>
    <property type="match status" value="1"/>
</dbReference>
<comment type="caution">
    <text evidence="2">The sequence shown here is derived from an EMBL/GenBank/DDBJ whole genome shotgun (WGS) entry which is preliminary data.</text>
</comment>
<dbReference type="Gene3D" id="3.90.226.10">
    <property type="entry name" value="2-enoyl-CoA Hydratase, Chain A, domain 1"/>
    <property type="match status" value="1"/>
</dbReference>
<reference evidence="4 5" key="1">
    <citation type="submission" date="2016-09" db="EMBL/GenBank/DDBJ databases">
        <title>Chromobacterium muskegensis sp. nov., an insecticidal bacterium isolated from Sphagnum bogs.</title>
        <authorList>
            <person name="Sparks M.E."/>
            <person name="Blackburn M.B."/>
            <person name="Gundersen-Rindal D.E."/>
            <person name="Mitchell A."/>
            <person name="Farrar R."/>
            <person name="Kuhar D."/>
        </authorList>
    </citation>
    <scope>NUCLEOTIDE SEQUENCE [LARGE SCALE GENOMIC DNA]</scope>
    <source>
        <strain evidence="3 5">14B-1</strain>
        <strain evidence="2 4">37-2</strain>
    </source>
</reference>
<dbReference type="Proteomes" id="UP000180280">
    <property type="component" value="Unassembled WGS sequence"/>
</dbReference>